<reference evidence="2 3" key="1">
    <citation type="journal article" date="2023" name="J. Hered.">
        <title>Chromosome-level genome of the wood stork (Mycteria americana) provides insight into avian chromosome evolution.</title>
        <authorList>
            <person name="Flamio R. Jr."/>
            <person name="Ramstad K.M."/>
        </authorList>
    </citation>
    <scope>NUCLEOTIDE SEQUENCE [LARGE SCALE GENOMIC DNA]</scope>
    <source>
        <strain evidence="2">JAX WOST 10</strain>
    </source>
</reference>
<evidence type="ECO:0000313" key="3">
    <source>
        <dbReference type="Proteomes" id="UP001333110"/>
    </source>
</evidence>
<comment type="caution">
    <text evidence="2">The sequence shown here is derived from an EMBL/GenBank/DDBJ whole genome shotgun (WGS) entry which is preliminary data.</text>
</comment>
<keyword evidence="3" id="KW-1185">Reference proteome</keyword>
<dbReference type="PANTHER" id="PTHR33332">
    <property type="entry name" value="REVERSE TRANSCRIPTASE DOMAIN-CONTAINING PROTEIN"/>
    <property type="match status" value="1"/>
</dbReference>
<gene>
    <name evidence="2" type="ORF">QYF61_003015</name>
</gene>
<dbReference type="Proteomes" id="UP001333110">
    <property type="component" value="Unassembled WGS sequence"/>
</dbReference>
<dbReference type="Pfam" id="PF00078">
    <property type="entry name" value="RVT_1"/>
    <property type="match status" value="1"/>
</dbReference>
<feature type="domain" description="Reverse transcriptase" evidence="1">
    <location>
        <begin position="62"/>
        <end position="208"/>
    </location>
</feature>
<evidence type="ECO:0000313" key="2">
    <source>
        <dbReference type="EMBL" id="KAK4815479.1"/>
    </source>
</evidence>
<evidence type="ECO:0000259" key="1">
    <source>
        <dbReference type="Pfam" id="PF00078"/>
    </source>
</evidence>
<accession>A0AAN7RQ00</accession>
<dbReference type="InterPro" id="IPR000477">
    <property type="entry name" value="RT_dom"/>
</dbReference>
<sequence>MRGNGSKLRQRRFRLDITKHFFTERVDKHWNRLPREPTAAVSGSVSFTAQTENYGQEVQTSGLADEGSAVDIVYLDFSKAFDTASHKTLLYKLLMYKLDEQTMKQIEIWLNNEVQRVVISGTKSSWSPVTSGVPRGSIFGPTLFNIFINDLNDGAECTVSQFADTTKLGGVTELLVSRTAIQRDLYSLEKWAYMNLVKFNKKKCKVLHLGRSNPMHLECWVQFWDHQ</sequence>
<proteinExistence type="predicted"/>
<dbReference type="EMBL" id="JAUNZN010000009">
    <property type="protein sequence ID" value="KAK4815479.1"/>
    <property type="molecule type" value="Genomic_DNA"/>
</dbReference>
<dbReference type="AlphaFoldDB" id="A0AAN7RQ00"/>
<name>A0AAN7RQ00_MYCAM</name>
<organism evidence="2 3">
    <name type="scientific">Mycteria americana</name>
    <name type="common">Wood stork</name>
    <dbReference type="NCBI Taxonomy" id="33587"/>
    <lineage>
        <taxon>Eukaryota</taxon>
        <taxon>Metazoa</taxon>
        <taxon>Chordata</taxon>
        <taxon>Craniata</taxon>
        <taxon>Vertebrata</taxon>
        <taxon>Euteleostomi</taxon>
        <taxon>Archelosauria</taxon>
        <taxon>Archosauria</taxon>
        <taxon>Dinosauria</taxon>
        <taxon>Saurischia</taxon>
        <taxon>Theropoda</taxon>
        <taxon>Coelurosauria</taxon>
        <taxon>Aves</taxon>
        <taxon>Neognathae</taxon>
        <taxon>Neoaves</taxon>
        <taxon>Aequornithes</taxon>
        <taxon>Ciconiiformes</taxon>
        <taxon>Ciconiidae</taxon>
        <taxon>Mycteria</taxon>
    </lineage>
</organism>
<protein>
    <recommendedName>
        <fullName evidence="1">Reverse transcriptase domain-containing protein</fullName>
    </recommendedName>
</protein>